<evidence type="ECO:0000313" key="5">
    <source>
        <dbReference type="Proteomes" id="UP000306980"/>
    </source>
</evidence>
<keyword evidence="6" id="KW-1185">Reference proteome</keyword>
<comment type="caution">
    <text evidence="4">The sequence shown here is derived from an EMBL/GenBank/DDBJ whole genome shotgun (WGS) entry which is preliminary data.</text>
</comment>
<feature type="transmembrane region" description="Helical" evidence="1">
    <location>
        <begin position="12"/>
        <end position="34"/>
    </location>
</feature>
<accession>A0A549YJS8</accession>
<dbReference type="InterPro" id="IPR018649">
    <property type="entry name" value="SHOCT"/>
</dbReference>
<dbReference type="AlphaFoldDB" id="A0A549YJS8"/>
<gene>
    <name evidence="3" type="ORF">FFL34_15510</name>
    <name evidence="4" type="ORF">FH966_10850</name>
</gene>
<organism evidence="4 6">
    <name type="scientific">Lentibacillus cibarius</name>
    <dbReference type="NCBI Taxonomy" id="2583219"/>
    <lineage>
        <taxon>Bacteria</taxon>
        <taxon>Bacillati</taxon>
        <taxon>Bacillota</taxon>
        <taxon>Bacilli</taxon>
        <taxon>Bacillales</taxon>
        <taxon>Bacillaceae</taxon>
        <taxon>Lentibacillus</taxon>
    </lineage>
</organism>
<dbReference type="OrthoDB" id="2456654at2"/>
<feature type="domain" description="SHOCT" evidence="2">
    <location>
        <begin position="42"/>
        <end position="67"/>
    </location>
</feature>
<keyword evidence="1" id="KW-0812">Transmembrane</keyword>
<evidence type="ECO:0000313" key="6">
    <source>
        <dbReference type="Proteomes" id="UP000319280"/>
    </source>
</evidence>
<evidence type="ECO:0000259" key="2">
    <source>
        <dbReference type="Pfam" id="PF09851"/>
    </source>
</evidence>
<dbReference type="Pfam" id="PF09851">
    <property type="entry name" value="SHOCT"/>
    <property type="match status" value="1"/>
</dbReference>
<dbReference type="Proteomes" id="UP000319280">
    <property type="component" value="Unassembled WGS sequence"/>
</dbReference>
<protein>
    <submittedName>
        <fullName evidence="4">SHOCT domain-containing protein</fullName>
    </submittedName>
</protein>
<evidence type="ECO:0000313" key="3">
    <source>
        <dbReference type="EMBL" id="TMN23344.1"/>
    </source>
</evidence>
<evidence type="ECO:0000256" key="1">
    <source>
        <dbReference type="SAM" id="Phobius"/>
    </source>
</evidence>
<evidence type="ECO:0000313" key="4">
    <source>
        <dbReference type="EMBL" id="TRM12143.1"/>
    </source>
</evidence>
<name>A0A549YJS8_9BACI</name>
<keyword evidence="1" id="KW-0472">Membrane</keyword>
<dbReference type="EMBL" id="VJMZ01000001">
    <property type="protein sequence ID" value="TRM12143.1"/>
    <property type="molecule type" value="Genomic_DNA"/>
</dbReference>
<reference evidence="3 5" key="1">
    <citation type="submission" date="2019-05" db="EMBL/GenBank/DDBJ databases">
        <title>Genomic analysis of Lentibacillus sp. NKC220-2.</title>
        <authorList>
            <person name="Oh Y.J."/>
        </authorList>
    </citation>
    <scope>NUCLEOTIDE SEQUENCE [LARGE SCALE GENOMIC DNA]</scope>
    <source>
        <strain evidence="3 5">NKC220-2</strain>
    </source>
</reference>
<dbReference type="Proteomes" id="UP000306980">
    <property type="component" value="Unassembled WGS sequence"/>
</dbReference>
<accession>A0A5S3QN17</accession>
<keyword evidence="1" id="KW-1133">Transmembrane helix</keyword>
<dbReference type="EMBL" id="VCIA01000001">
    <property type="protein sequence ID" value="TMN23344.1"/>
    <property type="molecule type" value="Genomic_DNA"/>
</dbReference>
<sequence>MHMMGYGSYWPMIMMAIIWIGLIVVAVVLIANFVNGGRKQRPLEIAKERLAKGEISEEEYDRLKQKLKDKQ</sequence>
<proteinExistence type="predicted"/>
<reference evidence="4 6" key="2">
    <citation type="submission" date="2019-07" db="EMBL/GenBank/DDBJ databases">
        <title>Genomic analysis of Lentibacillus sp. NKC851-2.</title>
        <authorList>
            <person name="Oh Y.J."/>
        </authorList>
    </citation>
    <scope>NUCLEOTIDE SEQUENCE [LARGE SCALE GENOMIC DNA]</scope>
    <source>
        <strain evidence="4 6">NKC851-2</strain>
    </source>
</reference>